<feature type="compositionally biased region" description="Low complexity" evidence="1">
    <location>
        <begin position="17"/>
        <end position="29"/>
    </location>
</feature>
<feature type="region of interest" description="Disordered" evidence="1">
    <location>
        <begin position="367"/>
        <end position="389"/>
    </location>
</feature>
<organism evidence="2 3">
    <name type="scientific">Patella caerulea</name>
    <name type="common">Rayed Mediterranean limpet</name>
    <dbReference type="NCBI Taxonomy" id="87958"/>
    <lineage>
        <taxon>Eukaryota</taxon>
        <taxon>Metazoa</taxon>
        <taxon>Spiralia</taxon>
        <taxon>Lophotrochozoa</taxon>
        <taxon>Mollusca</taxon>
        <taxon>Gastropoda</taxon>
        <taxon>Patellogastropoda</taxon>
        <taxon>Patelloidea</taxon>
        <taxon>Patellidae</taxon>
        <taxon>Patella</taxon>
    </lineage>
</organism>
<keyword evidence="3" id="KW-1185">Reference proteome</keyword>
<dbReference type="Proteomes" id="UP001347796">
    <property type="component" value="Unassembled WGS sequence"/>
</dbReference>
<gene>
    <name evidence="2" type="ORF">SNE40_015253</name>
</gene>
<dbReference type="PANTHER" id="PTHR35558">
    <property type="entry name" value="SGNH_HYDRO DOMAIN-CONTAINING PROTEIN"/>
    <property type="match status" value="1"/>
</dbReference>
<protein>
    <submittedName>
        <fullName evidence="2">Uncharacterized protein</fullName>
    </submittedName>
</protein>
<evidence type="ECO:0000313" key="2">
    <source>
        <dbReference type="EMBL" id="KAK6177075.1"/>
    </source>
</evidence>
<feature type="compositionally biased region" description="Low complexity" evidence="1">
    <location>
        <begin position="41"/>
        <end position="53"/>
    </location>
</feature>
<name>A0AAN8PUX4_PATCE</name>
<comment type="caution">
    <text evidence="2">The sequence shown here is derived from an EMBL/GenBank/DDBJ whole genome shotgun (WGS) entry which is preliminary data.</text>
</comment>
<accession>A0AAN8PUX4</accession>
<reference evidence="2 3" key="1">
    <citation type="submission" date="2024-01" db="EMBL/GenBank/DDBJ databases">
        <title>The genome of the rayed Mediterranean limpet Patella caerulea (Linnaeus, 1758).</title>
        <authorList>
            <person name="Anh-Thu Weber A."/>
            <person name="Halstead-Nussloch G."/>
        </authorList>
    </citation>
    <scope>NUCLEOTIDE SEQUENCE [LARGE SCALE GENOMIC DNA]</scope>
    <source>
        <strain evidence="2">AATW-2023a</strain>
        <tissue evidence="2">Whole specimen</tissue>
    </source>
</reference>
<feature type="compositionally biased region" description="Polar residues" evidence="1">
    <location>
        <begin position="380"/>
        <end position="389"/>
    </location>
</feature>
<proteinExistence type="predicted"/>
<dbReference type="PANTHER" id="PTHR35558:SF1">
    <property type="entry name" value="ENDONUCLEASE_EXONUCLEASE_PHOSPHATASE DOMAIN-CONTAINING PROTEIN"/>
    <property type="match status" value="1"/>
</dbReference>
<feature type="region of interest" description="Disordered" evidence="1">
    <location>
        <begin position="1"/>
        <end position="69"/>
    </location>
</feature>
<evidence type="ECO:0000313" key="3">
    <source>
        <dbReference type="Proteomes" id="UP001347796"/>
    </source>
</evidence>
<dbReference type="EMBL" id="JAZGQO010000010">
    <property type="protein sequence ID" value="KAK6177075.1"/>
    <property type="molecule type" value="Genomic_DNA"/>
</dbReference>
<sequence length="389" mass="43089">MSSNKQSSSKAKRSKSASRSASRAATRSSIANDDPAVADISHVTSTRSVSTVSGKASKKRKLRESTVTSSSIDIDAISATITQNVTQAVIAELGLQKRPGLVHGQEHEPPVAINPAVTAEPGLQTPAPTSEQDAINNFTVVDDACNSHVTIANPGSINFISDNSVANVKPPQPWCRPLYQKVSIKMKEKIWNNEYVELSKILEDPEHNDYKFEIKTGGSVGLTQATRKKYLNIDQWTDAFSIFASVYRQKYPHTSESLATYQHVVRNISKSGGSWYLYDVNFRRLKQTVNDLAWDSLEQELFVVAMSQTNSQSSKISTSKLSFSNTKKGFCFRFNRGDKCYGCSYNHFCSGCNGNHPQYKCRRTSQAASNPKRFPPFESNVFQSKTNSQ</sequence>
<evidence type="ECO:0000256" key="1">
    <source>
        <dbReference type="SAM" id="MobiDB-lite"/>
    </source>
</evidence>
<dbReference type="AlphaFoldDB" id="A0AAN8PUX4"/>